<gene>
    <name evidence="1" type="ORF">SAMN04489841_3984</name>
</gene>
<dbReference type="STRING" id="1186196.SAMN04489841_3984"/>
<dbReference type="EMBL" id="FOFD01000006">
    <property type="protein sequence ID" value="SER51878.1"/>
    <property type="molecule type" value="Genomic_DNA"/>
</dbReference>
<organism evidence="1 2">
    <name type="scientific">Natrinema salaciae</name>
    <dbReference type="NCBI Taxonomy" id="1186196"/>
    <lineage>
        <taxon>Archaea</taxon>
        <taxon>Methanobacteriati</taxon>
        <taxon>Methanobacteriota</taxon>
        <taxon>Stenosarchaea group</taxon>
        <taxon>Halobacteria</taxon>
        <taxon>Halobacteriales</taxon>
        <taxon>Natrialbaceae</taxon>
        <taxon>Natrinema</taxon>
    </lineage>
</organism>
<accession>A0A1H9PUT9</accession>
<protein>
    <submittedName>
        <fullName evidence="1">Uncharacterized protein</fullName>
    </submittedName>
</protein>
<evidence type="ECO:0000313" key="2">
    <source>
        <dbReference type="Proteomes" id="UP000199114"/>
    </source>
</evidence>
<dbReference type="Proteomes" id="UP000199114">
    <property type="component" value="Unassembled WGS sequence"/>
</dbReference>
<evidence type="ECO:0000313" key="1">
    <source>
        <dbReference type="EMBL" id="SER51878.1"/>
    </source>
</evidence>
<sequence>MATITDTCDACDVEQKWTVEHNLRNADCNACGTRHIISLSEQEAFEHEKKSETERQEMFDKLRKWDEEEVGV</sequence>
<reference evidence="2" key="1">
    <citation type="submission" date="2016-10" db="EMBL/GenBank/DDBJ databases">
        <authorList>
            <person name="Varghese N."/>
            <person name="Submissions S."/>
        </authorList>
    </citation>
    <scope>NUCLEOTIDE SEQUENCE [LARGE SCALE GENOMIC DNA]</scope>
    <source>
        <strain evidence="2">DSM 25055</strain>
    </source>
</reference>
<name>A0A1H9PUT9_9EURY</name>
<proteinExistence type="predicted"/>
<dbReference type="AlphaFoldDB" id="A0A1H9PUT9"/>
<keyword evidence="2" id="KW-1185">Reference proteome</keyword>
<dbReference type="OrthoDB" id="350694at2157"/>